<proteinExistence type="predicted"/>
<dbReference type="InterPro" id="IPR011250">
    <property type="entry name" value="OMP/PagP_B-barrel"/>
</dbReference>
<dbReference type="AlphaFoldDB" id="A0A135I5Y2"/>
<evidence type="ECO:0000313" key="1">
    <source>
        <dbReference type="EMBL" id="KXF80865.1"/>
    </source>
</evidence>
<organism evidence="1 2">
    <name type="scientific">Enterovibrio coralii</name>
    <dbReference type="NCBI Taxonomy" id="294935"/>
    <lineage>
        <taxon>Bacteria</taxon>
        <taxon>Pseudomonadati</taxon>
        <taxon>Pseudomonadota</taxon>
        <taxon>Gammaproteobacteria</taxon>
        <taxon>Vibrionales</taxon>
        <taxon>Vibrionaceae</taxon>
        <taxon>Enterovibrio</taxon>
    </lineage>
</organism>
<sequence length="176" mass="19551">MCLLAMPMRAFALDVEGQYVGAGALHVNSELIPTVTLGVNYTNGLAFDLQAGYLETEYKESDWDRYDNQITLLIANLKQTFYSNGFSDVYIRGSIGGLWWESNHFERAQVTDPYLPDGSGSDNAFLWGLGAGINLNYTERLTLNVDAGMLGLDGSIEELDYSKTDTVVQANAYFRF</sequence>
<dbReference type="EMBL" id="LNTY01000049">
    <property type="protein sequence ID" value="KXF80865.1"/>
    <property type="molecule type" value="Genomic_DNA"/>
</dbReference>
<keyword evidence="2" id="KW-1185">Reference proteome</keyword>
<evidence type="ECO:0008006" key="3">
    <source>
        <dbReference type="Google" id="ProtNLM"/>
    </source>
</evidence>
<dbReference type="SUPFAM" id="SSF56925">
    <property type="entry name" value="OMPA-like"/>
    <property type="match status" value="1"/>
</dbReference>
<evidence type="ECO:0000313" key="2">
    <source>
        <dbReference type="Proteomes" id="UP000070529"/>
    </source>
</evidence>
<reference evidence="1 2" key="1">
    <citation type="submission" date="2015-11" db="EMBL/GenBank/DDBJ databases">
        <title>Genomic Taxonomy of the Vibrionaceae.</title>
        <authorList>
            <person name="Gomez-Gil B."/>
            <person name="Enciso-Ibarra J."/>
        </authorList>
    </citation>
    <scope>NUCLEOTIDE SEQUENCE [LARGE SCALE GENOMIC DNA]</scope>
    <source>
        <strain evidence="1 2">CAIM 912</strain>
    </source>
</reference>
<comment type="caution">
    <text evidence="1">The sequence shown here is derived from an EMBL/GenBank/DDBJ whole genome shotgun (WGS) entry which is preliminary data.</text>
</comment>
<dbReference type="Gene3D" id="2.40.160.20">
    <property type="match status" value="1"/>
</dbReference>
<dbReference type="Proteomes" id="UP000070529">
    <property type="component" value="Unassembled WGS sequence"/>
</dbReference>
<protein>
    <recommendedName>
        <fullName evidence="3">Outer membrane protein beta-barrel domain-containing protein</fullName>
    </recommendedName>
</protein>
<dbReference type="STRING" id="294935.ATN88_16495"/>
<gene>
    <name evidence="1" type="ORF">ATN88_16495</name>
</gene>
<accession>A0A135I5Y2</accession>
<name>A0A135I5Y2_9GAMM</name>